<dbReference type="InterPro" id="IPR012657">
    <property type="entry name" value="23S_rRNA-intervening_sequence"/>
</dbReference>
<dbReference type="AlphaFoldDB" id="A0A0G0EKQ4"/>
<sequence length="133" mass="15469">MIINNFEELPIWKLSLIITKEIYDITFINKFMKDFSLRDQIRRAVISISSNIVEGFEKNNNNELVRYLKISKGSIGEVRNQLHIALTINYITLQEFNGLNSKLQELGKQIGGFIVYLSKKKTDKLFLQNKINS</sequence>
<keyword evidence="1" id="KW-0689">Ribosomal protein</keyword>
<dbReference type="NCBIfam" id="TIGR02436">
    <property type="entry name" value="four helix bundle protein"/>
    <property type="match status" value="1"/>
</dbReference>
<dbReference type="PANTHER" id="PTHR38471:SF2">
    <property type="entry name" value="FOUR HELIX BUNDLE PROTEIN"/>
    <property type="match status" value="1"/>
</dbReference>
<dbReference type="PANTHER" id="PTHR38471">
    <property type="entry name" value="FOUR HELIX BUNDLE PROTEIN"/>
    <property type="match status" value="1"/>
</dbReference>
<evidence type="ECO:0000313" key="1">
    <source>
        <dbReference type="EMBL" id="KKQ01645.1"/>
    </source>
</evidence>
<protein>
    <submittedName>
        <fullName evidence="1">S23 ribosomal protein, nonfunctional</fullName>
    </submittedName>
</protein>
<proteinExistence type="predicted"/>
<gene>
    <name evidence="1" type="ORF">US11_C0005G0001</name>
</gene>
<accession>A0A0G0EKQ4</accession>
<organism evidence="1 2">
    <name type="scientific">Candidatus Roizmanbacteria bacterium GW2011_GWA2_36_23</name>
    <dbReference type="NCBI Taxonomy" id="1618480"/>
    <lineage>
        <taxon>Bacteria</taxon>
        <taxon>Candidatus Roizmaniibacteriota</taxon>
    </lineage>
</organism>
<dbReference type="Pfam" id="PF05635">
    <property type="entry name" value="23S_rRNA_IVP"/>
    <property type="match status" value="1"/>
</dbReference>
<dbReference type="GO" id="GO:0005840">
    <property type="term" value="C:ribosome"/>
    <property type="evidence" value="ECO:0007669"/>
    <property type="project" value="UniProtKB-KW"/>
</dbReference>
<reference evidence="1 2" key="1">
    <citation type="journal article" date="2015" name="Nature">
        <title>rRNA introns, odd ribosomes, and small enigmatic genomes across a large radiation of phyla.</title>
        <authorList>
            <person name="Brown C.T."/>
            <person name="Hug L.A."/>
            <person name="Thomas B.C."/>
            <person name="Sharon I."/>
            <person name="Castelle C.J."/>
            <person name="Singh A."/>
            <person name="Wilkins M.J."/>
            <person name="Williams K.H."/>
            <person name="Banfield J.F."/>
        </authorList>
    </citation>
    <scope>NUCLEOTIDE SEQUENCE [LARGE SCALE GENOMIC DNA]</scope>
</reference>
<keyword evidence="1" id="KW-0687">Ribonucleoprotein</keyword>
<evidence type="ECO:0000313" key="2">
    <source>
        <dbReference type="Proteomes" id="UP000034344"/>
    </source>
</evidence>
<comment type="caution">
    <text evidence="1">The sequence shown here is derived from an EMBL/GenBank/DDBJ whole genome shotgun (WGS) entry which is preliminary data.</text>
</comment>
<dbReference type="Gene3D" id="1.20.1440.60">
    <property type="entry name" value="23S rRNA-intervening sequence"/>
    <property type="match status" value="1"/>
</dbReference>
<name>A0A0G0EKQ4_9BACT</name>
<dbReference type="InterPro" id="IPR036583">
    <property type="entry name" value="23S_rRNA_IVS_sf"/>
</dbReference>
<dbReference type="STRING" id="1618480.US11_C0005G0001"/>
<dbReference type="SUPFAM" id="SSF158446">
    <property type="entry name" value="IVS-encoded protein-like"/>
    <property type="match status" value="1"/>
</dbReference>
<dbReference type="Proteomes" id="UP000034344">
    <property type="component" value="Unassembled WGS sequence"/>
</dbReference>
<dbReference type="CDD" id="cd16377">
    <property type="entry name" value="23S_rRNA_IVP_like"/>
    <property type="match status" value="1"/>
</dbReference>
<dbReference type="EMBL" id="LBRS01000005">
    <property type="protein sequence ID" value="KKQ01645.1"/>
    <property type="molecule type" value="Genomic_DNA"/>
</dbReference>